<evidence type="ECO:0000313" key="8">
    <source>
        <dbReference type="Proteomes" id="UP000286848"/>
    </source>
</evidence>
<dbReference type="Pfam" id="PF03170">
    <property type="entry name" value="BcsB"/>
    <property type="match status" value="2"/>
</dbReference>
<accession>A0A401IUX6</accession>
<keyword evidence="4 6" id="KW-1133">Transmembrane helix</keyword>
<evidence type="ECO:0000256" key="1">
    <source>
        <dbReference type="ARBA" id="ARBA00004162"/>
    </source>
</evidence>
<feature type="transmembrane region" description="Helical" evidence="6">
    <location>
        <begin position="634"/>
        <end position="657"/>
    </location>
</feature>
<keyword evidence="2" id="KW-1003">Cell membrane</keyword>
<dbReference type="RefSeq" id="WP_158609222.1">
    <property type="nucleotide sequence ID" value="NZ_BFFP01000031.1"/>
</dbReference>
<dbReference type="AlphaFoldDB" id="A0A401IUX6"/>
<dbReference type="Proteomes" id="UP000286848">
    <property type="component" value="Unassembled WGS sequence"/>
</dbReference>
<protein>
    <submittedName>
        <fullName evidence="7">Cellulose synthase</fullName>
    </submittedName>
</protein>
<dbReference type="PANTHER" id="PTHR39083:SF1">
    <property type="entry name" value="CYCLIC DI-GMP-BINDING PROTEIN"/>
    <property type="match status" value="1"/>
</dbReference>
<dbReference type="OrthoDB" id="2655838at2"/>
<keyword evidence="5 6" id="KW-0472">Membrane</keyword>
<evidence type="ECO:0000256" key="2">
    <source>
        <dbReference type="ARBA" id="ARBA00022475"/>
    </source>
</evidence>
<comment type="caution">
    <text evidence="7">The sequence shown here is derived from an EMBL/GenBank/DDBJ whole genome shotgun (WGS) entry which is preliminary data.</text>
</comment>
<reference evidence="7 8" key="1">
    <citation type="journal article" date="2019" name="Int. J. Syst. Evol. Microbiol.">
        <title>Lactobacillus salitolerans sp. nov., a novel lactic acid bacterium isolated from spent mushroom substrates.</title>
        <authorList>
            <person name="Tohno M."/>
            <person name="Tanizawa Y."/>
            <person name="Kojima Y."/>
            <person name="Sakamoto M."/>
            <person name="Nakamura Y."/>
            <person name="Ohkuma M."/>
            <person name="Kobayashi H."/>
        </authorList>
    </citation>
    <scope>NUCLEOTIDE SEQUENCE [LARGE SCALE GENOMIC DNA]</scope>
    <source>
        <strain evidence="7 8">YK43</strain>
    </source>
</reference>
<evidence type="ECO:0000256" key="6">
    <source>
        <dbReference type="SAM" id="Phobius"/>
    </source>
</evidence>
<comment type="subcellular location">
    <subcellularLocation>
        <location evidence="1">Cell membrane</location>
        <topology evidence="1">Single-pass membrane protein</topology>
    </subcellularLocation>
</comment>
<evidence type="ECO:0000313" key="7">
    <source>
        <dbReference type="EMBL" id="GBG95316.1"/>
    </source>
</evidence>
<proteinExistence type="predicted"/>
<organism evidence="7 8">
    <name type="scientific">Ligilactobacillus salitolerans</name>
    <dbReference type="NCBI Taxonomy" id="1808352"/>
    <lineage>
        <taxon>Bacteria</taxon>
        <taxon>Bacillati</taxon>
        <taxon>Bacillota</taxon>
        <taxon>Bacilli</taxon>
        <taxon>Lactobacillales</taxon>
        <taxon>Lactobacillaceae</taxon>
        <taxon>Ligilactobacillus</taxon>
    </lineage>
</organism>
<dbReference type="GO" id="GO:0006011">
    <property type="term" value="P:UDP-alpha-D-glucose metabolic process"/>
    <property type="evidence" value="ECO:0007669"/>
    <property type="project" value="InterPro"/>
</dbReference>
<dbReference type="Gene3D" id="2.60.120.260">
    <property type="entry name" value="Galactose-binding domain-like"/>
    <property type="match status" value="2"/>
</dbReference>
<gene>
    <name evidence="7" type="ORF">LFYK43_17750</name>
</gene>
<dbReference type="PANTHER" id="PTHR39083">
    <property type="entry name" value="CYCLIC DI-GMP-BINDING PROTEIN"/>
    <property type="match status" value="1"/>
</dbReference>
<keyword evidence="8" id="KW-1185">Reference proteome</keyword>
<dbReference type="EMBL" id="BFFP01000031">
    <property type="protein sequence ID" value="GBG95316.1"/>
    <property type="molecule type" value="Genomic_DNA"/>
</dbReference>
<evidence type="ECO:0000256" key="4">
    <source>
        <dbReference type="ARBA" id="ARBA00022989"/>
    </source>
</evidence>
<evidence type="ECO:0000256" key="5">
    <source>
        <dbReference type="ARBA" id="ARBA00023136"/>
    </source>
</evidence>
<name>A0A401IUX6_9LACO</name>
<evidence type="ECO:0000256" key="3">
    <source>
        <dbReference type="ARBA" id="ARBA00022692"/>
    </source>
</evidence>
<keyword evidence="3 6" id="KW-0812">Transmembrane</keyword>
<sequence length="668" mass="74503">MFLLSPGKRVNAAETYTFELKDQAQTLSGTSVDSQFNFEKPNYWQVKQATITLNFQLTSLSLRQDSTLTLAINGVKFTSFRPKKTDQRQTWTVSLPVDLLEDNNVLQLSGQITTQGKTGFKNEQTPADWLTLYPGTTVNFRYTEVPPDPTLSSFFTRFMGIDKISMNQSTIVIPDNADNETLSAALIALTARPDQTAISASGRVGLRTFSAANQQDKYRVVVARYDQLPVALKKALPGSRLKNQGLLQTVYSQGHYDLVVTARSNKMLRKAAAYFANHELMAQTNKSMQQVSVKTDTSQSNTLQLEQQLTTKEQTFTGPGEQQKLFAVSLPAGQTQSLGSQITLHYQYSAKLSFKKAKIKVYVNDQLAGQKKLTRKKAQGDSLVIKLPQRSTIQNGYLIKVAFVLAGQNKQQKEQTVWAKLQPDSVARIKQQPINTLLFDNFFGALMPDQTLNSLAVVRPRELTSADLAALSDLFALLGQKAQGAEKLQVYSDPSRKDLRAKNIIALGTPQQNQLVKKLNPRLYFKFAPGYRYFESNEKMSLEEDWSQQLGIAQLLRSPYNSNHALLVVTAASPRYLEQAAQQFATEKSLQALNGKDAVVVAQDQGISSFRFIKDPVLNKKLNQQIKRRENQQLYWYLGILGAAIVLLGAAAWLLVVHKNRVAGGSQK</sequence>
<dbReference type="GO" id="GO:0005886">
    <property type="term" value="C:plasma membrane"/>
    <property type="evidence" value="ECO:0007669"/>
    <property type="project" value="UniProtKB-SubCell"/>
</dbReference>
<dbReference type="InterPro" id="IPR018513">
    <property type="entry name" value="Cell_synthase_bac"/>
</dbReference>